<comment type="caution">
    <text evidence="1">The sequence shown here is derived from an EMBL/GenBank/DDBJ whole genome shotgun (WGS) entry which is preliminary data.</text>
</comment>
<organism evidence="1 2">
    <name type="scientific">Macrosiphum euphorbiae</name>
    <name type="common">potato aphid</name>
    <dbReference type="NCBI Taxonomy" id="13131"/>
    <lineage>
        <taxon>Eukaryota</taxon>
        <taxon>Metazoa</taxon>
        <taxon>Ecdysozoa</taxon>
        <taxon>Arthropoda</taxon>
        <taxon>Hexapoda</taxon>
        <taxon>Insecta</taxon>
        <taxon>Pterygota</taxon>
        <taxon>Neoptera</taxon>
        <taxon>Paraneoptera</taxon>
        <taxon>Hemiptera</taxon>
        <taxon>Sternorrhyncha</taxon>
        <taxon>Aphidomorpha</taxon>
        <taxon>Aphidoidea</taxon>
        <taxon>Aphididae</taxon>
        <taxon>Macrosiphini</taxon>
        <taxon>Macrosiphum</taxon>
    </lineage>
</organism>
<proteinExistence type="predicted"/>
<dbReference type="Proteomes" id="UP001160148">
    <property type="component" value="Unassembled WGS sequence"/>
</dbReference>
<accession>A0AAV0XP81</accession>
<evidence type="ECO:0000313" key="1">
    <source>
        <dbReference type="EMBL" id="CAI6369237.1"/>
    </source>
</evidence>
<sequence length="78" mass="8875">MKRSSKKAYDIIKRLNNNPTQKPTNPTTVTPNQIAHNLLMNGKIKVKKPIPKIIRYKENENRGLGGTFSIIELETAMK</sequence>
<protein>
    <submittedName>
        <fullName evidence="1">Uncharacterized protein</fullName>
    </submittedName>
</protein>
<evidence type="ECO:0000313" key="2">
    <source>
        <dbReference type="Proteomes" id="UP001160148"/>
    </source>
</evidence>
<reference evidence="1 2" key="1">
    <citation type="submission" date="2023-01" db="EMBL/GenBank/DDBJ databases">
        <authorList>
            <person name="Whitehead M."/>
        </authorList>
    </citation>
    <scope>NUCLEOTIDE SEQUENCE [LARGE SCALE GENOMIC DNA]</scope>
</reference>
<dbReference type="EMBL" id="CARXXK010000005">
    <property type="protein sequence ID" value="CAI6369237.1"/>
    <property type="molecule type" value="Genomic_DNA"/>
</dbReference>
<gene>
    <name evidence="1" type="ORF">MEUPH1_LOCUS23498</name>
</gene>
<name>A0AAV0XP81_9HEMI</name>
<keyword evidence="2" id="KW-1185">Reference proteome</keyword>
<dbReference type="AlphaFoldDB" id="A0AAV0XP81"/>